<organism evidence="2 3">
    <name type="scientific">Merluccius polli</name>
    <name type="common">Benguela hake</name>
    <name type="synonym">Merluccius cadenati</name>
    <dbReference type="NCBI Taxonomy" id="89951"/>
    <lineage>
        <taxon>Eukaryota</taxon>
        <taxon>Metazoa</taxon>
        <taxon>Chordata</taxon>
        <taxon>Craniata</taxon>
        <taxon>Vertebrata</taxon>
        <taxon>Euteleostomi</taxon>
        <taxon>Actinopterygii</taxon>
        <taxon>Neopterygii</taxon>
        <taxon>Teleostei</taxon>
        <taxon>Neoteleostei</taxon>
        <taxon>Acanthomorphata</taxon>
        <taxon>Zeiogadaria</taxon>
        <taxon>Gadariae</taxon>
        <taxon>Gadiformes</taxon>
        <taxon>Gadoidei</taxon>
        <taxon>Merlucciidae</taxon>
        <taxon>Merluccius</taxon>
    </lineage>
</organism>
<evidence type="ECO:0000313" key="3">
    <source>
        <dbReference type="Proteomes" id="UP001174136"/>
    </source>
</evidence>
<gene>
    <name evidence="2" type="primary">Sc5d_1</name>
    <name evidence="2" type="ORF">N1851_026487</name>
</gene>
<protein>
    <submittedName>
        <fullName evidence="2">Lathosterol oxidase</fullName>
    </submittedName>
</protein>
<keyword evidence="1" id="KW-0472">Membrane</keyword>
<keyword evidence="1" id="KW-0812">Transmembrane</keyword>
<comment type="caution">
    <text evidence="2">The sequence shown here is derived from an EMBL/GenBank/DDBJ whole genome shotgun (WGS) entry which is preliminary data.</text>
</comment>
<evidence type="ECO:0000313" key="2">
    <source>
        <dbReference type="EMBL" id="KAK0137302.1"/>
    </source>
</evidence>
<reference evidence="2" key="1">
    <citation type="journal article" date="2023" name="Front. Mar. Sci.">
        <title>A new Merluccius polli reference genome to investigate the effects of global change in West African waters.</title>
        <authorList>
            <person name="Mateo J.L."/>
            <person name="Blanco-Fernandez C."/>
            <person name="Garcia-Vazquez E."/>
            <person name="Machado-Schiaffino G."/>
        </authorList>
    </citation>
    <scope>NUCLEOTIDE SEQUENCE</scope>
    <source>
        <strain evidence="2">C29</strain>
        <tissue evidence="2">Fin</tissue>
    </source>
</reference>
<dbReference type="Proteomes" id="UP001174136">
    <property type="component" value="Unassembled WGS sequence"/>
</dbReference>
<dbReference type="AlphaFoldDB" id="A0AA47NV49"/>
<proteinExistence type="predicted"/>
<name>A0AA47NV49_MERPO</name>
<feature type="transmembrane region" description="Helical" evidence="1">
    <location>
        <begin position="79"/>
        <end position="97"/>
    </location>
</feature>
<keyword evidence="1" id="KW-1133">Transmembrane helix</keyword>
<dbReference type="EMBL" id="JAOPHQ010004903">
    <property type="protein sequence ID" value="KAK0137302.1"/>
    <property type="molecule type" value="Genomic_DNA"/>
</dbReference>
<feature type="transmembrane region" description="Helical" evidence="1">
    <location>
        <begin position="31"/>
        <end position="58"/>
    </location>
</feature>
<evidence type="ECO:0000256" key="1">
    <source>
        <dbReference type="SAM" id="Phobius"/>
    </source>
</evidence>
<accession>A0AA47NV49</accession>
<sequence>MDHVLDIADRYILTPYVYPASWPEDGALRQVISLLVLTNMGAELLYLGFAAFSFYYVFDHRLLKHPHFIENQLQREIRLGVTSIFWMSFPTVALFFAEIRGYSKLYDNITKSPSDMVIYWMHRVLHHKSLYKVSWRWTSKDIYFL</sequence>
<keyword evidence="3" id="KW-1185">Reference proteome</keyword>